<dbReference type="PANTHER" id="PTHR46481">
    <property type="entry name" value="ZINC FINGER BED DOMAIN-CONTAINING PROTEIN 4"/>
    <property type="match status" value="1"/>
</dbReference>
<protein>
    <recommendedName>
        <fullName evidence="2">HAT C-terminal dimerisation domain-containing protein</fullName>
    </recommendedName>
</protein>
<dbReference type="Proteomes" id="UP001501920">
    <property type="component" value="Chromosome 7"/>
</dbReference>
<sequence length="483" mass="54326">MNCQRKHISQPAIPTLYNEVKDGILKEIKDISFYSATTGMWSSSNMTPYMSFTIHYITANWTLQSKCLETRFVPITILNHTADVLAEALQSALAAWGLDEHKMACITTDNGRNIAAAVHSLGWPWLNCFGHNLHLAVCHGLDSDKDRTAHAMGVCRNLVKTFNLSLLKKRDLRKAQTEASLPQHSLVLDVATRWGSKQKMIDRVLEQLPAIRRVLVEDRKHGHLNPTWQDVSVLESINAAMKPVADITDVLSGEKYVTVSSVKLVLELLKGELLSPDPSDTELTAKIKENMCRVLTEKYSPPEIQDLLRKATILDPRYRGSMEDEEVLDDVKHQLVQELLDMKEEGRSEESASTENDGDGGSEHAASKKKMLSDLLQNRRAKLTSLQTQIVSLPKRVQADAELTKFIQEEVVDATSDPLMWWRDNHRRFPLIGKLAQKYMCICATSTSSERTFSTAGNIVTPERSCLKPHKVNMLVFLARNLS</sequence>
<dbReference type="Pfam" id="PF05699">
    <property type="entry name" value="Dimer_Tnp_hAT"/>
    <property type="match status" value="1"/>
</dbReference>
<keyword evidence="4" id="KW-1185">Reference proteome</keyword>
<reference evidence="3" key="2">
    <citation type="submission" date="2025-08" db="UniProtKB">
        <authorList>
            <consortium name="Ensembl"/>
        </authorList>
    </citation>
    <scope>IDENTIFICATION</scope>
</reference>
<dbReference type="InterPro" id="IPR012337">
    <property type="entry name" value="RNaseH-like_sf"/>
</dbReference>
<evidence type="ECO:0000313" key="4">
    <source>
        <dbReference type="Proteomes" id="UP001501920"/>
    </source>
</evidence>
<evidence type="ECO:0000256" key="1">
    <source>
        <dbReference type="SAM" id="MobiDB-lite"/>
    </source>
</evidence>
<dbReference type="OMA" id="MIHSNEM"/>
<feature type="domain" description="HAT C-terminal dimerisation" evidence="2">
    <location>
        <begin position="402"/>
        <end position="482"/>
    </location>
</feature>
<feature type="region of interest" description="Disordered" evidence="1">
    <location>
        <begin position="342"/>
        <end position="368"/>
    </location>
</feature>
<reference evidence="3 4" key="1">
    <citation type="submission" date="2020-10" db="EMBL/GenBank/DDBJ databases">
        <title>Pygocentrus nattereri (red-bellied piranha) genome, fPygNat1, primary haplotype.</title>
        <authorList>
            <person name="Myers G."/>
            <person name="Meyer A."/>
            <person name="Karagic N."/>
            <person name="Pippel M."/>
            <person name="Winkler S."/>
            <person name="Tracey A."/>
            <person name="Wood J."/>
            <person name="Formenti G."/>
            <person name="Howe K."/>
            <person name="Fedrigo O."/>
            <person name="Jarvis E.D."/>
        </authorList>
    </citation>
    <scope>NUCLEOTIDE SEQUENCE [LARGE SCALE GENOMIC DNA]</scope>
</reference>
<dbReference type="GeneTree" id="ENSGT00940000161131"/>
<dbReference type="GO" id="GO:0046983">
    <property type="term" value="F:protein dimerization activity"/>
    <property type="evidence" value="ECO:0007669"/>
    <property type="project" value="InterPro"/>
</dbReference>
<accession>A0A3B4E787</accession>
<evidence type="ECO:0000313" key="3">
    <source>
        <dbReference type="Ensembl" id="ENSPNAP00000031543.1"/>
    </source>
</evidence>
<dbReference type="InterPro" id="IPR008906">
    <property type="entry name" value="HATC_C_dom"/>
</dbReference>
<proteinExistence type="predicted"/>
<dbReference type="Ensembl" id="ENSPNAT00000020579.2">
    <property type="protein sequence ID" value="ENSPNAP00000031543.1"/>
    <property type="gene ID" value="ENSPNAG00000018929.2"/>
</dbReference>
<dbReference type="PANTHER" id="PTHR46481:SF9">
    <property type="entry name" value="ZINC FINGER BED DOMAIN-CONTAINING PROTEIN 1-LIKE"/>
    <property type="match status" value="1"/>
</dbReference>
<reference evidence="3" key="3">
    <citation type="submission" date="2025-09" db="UniProtKB">
        <authorList>
            <consortium name="Ensembl"/>
        </authorList>
    </citation>
    <scope>IDENTIFICATION</scope>
</reference>
<evidence type="ECO:0000259" key="2">
    <source>
        <dbReference type="Pfam" id="PF05699"/>
    </source>
</evidence>
<organism evidence="3 4">
    <name type="scientific">Pygocentrus nattereri</name>
    <name type="common">Red-bellied piranha</name>
    <dbReference type="NCBI Taxonomy" id="42514"/>
    <lineage>
        <taxon>Eukaryota</taxon>
        <taxon>Metazoa</taxon>
        <taxon>Chordata</taxon>
        <taxon>Craniata</taxon>
        <taxon>Vertebrata</taxon>
        <taxon>Euteleostomi</taxon>
        <taxon>Actinopterygii</taxon>
        <taxon>Neopterygii</taxon>
        <taxon>Teleostei</taxon>
        <taxon>Ostariophysi</taxon>
        <taxon>Characiformes</taxon>
        <taxon>Characoidei</taxon>
        <taxon>Pygocentrus</taxon>
    </lineage>
</organism>
<gene>
    <name evidence="3" type="primary">ASZ1</name>
</gene>
<dbReference type="SUPFAM" id="SSF53098">
    <property type="entry name" value="Ribonuclease H-like"/>
    <property type="match status" value="1"/>
</dbReference>
<name>A0A3B4E787_PYGNA</name>
<dbReference type="InterPro" id="IPR052035">
    <property type="entry name" value="ZnF_BED_domain_contain"/>
</dbReference>
<dbReference type="AlphaFoldDB" id="A0A3B4E787"/>